<sequence>MSLACCVPILECVYCLACVRWAWKRCLHSGSHDSETWGLATADEFRPVPHFCRLILSIYEDDLNHPQWAPPGGYGINPQWVHHRRSYEHDQGDAPTYLVYIDHENHDVALAIRGMNMVNESDYAVLLDNRLGERQFDGGYVHNGLLKVAERVFESECETLKDILERHSNYSLTFAGHSLGSGVAALLAMVAVQNRARLGNLERQRIRCFSIAPARCVSLNLAVRYADVINSVVLQDDFLPRTATPLEDIFKSLFCLPCLLCVRCMIDTCIPENAMLRDPRRLYAPGRLYHIVERRPFRCGRYPPVVKTAVPVDGRFERIVLSCNATSDHAIIWIEREAQRALDIMLEKEKTMEIPPSQRMDQERRAHAEEQQVAIQRVADLSMPDTYTTYRYGTFDDNSICVESEGTSVTWDKFITTAFETDESGKLVPRK</sequence>
<dbReference type="Pfam" id="PF01764">
    <property type="entry name" value="Lipase_3"/>
    <property type="match status" value="1"/>
</dbReference>
<dbReference type="EMBL" id="SWLB01000008">
    <property type="protein sequence ID" value="KAF3335558.1"/>
    <property type="molecule type" value="Genomic_DNA"/>
</dbReference>
<dbReference type="PANTHER" id="PTHR46398:SF4">
    <property type="entry name" value="ALPHA_BETA-HYDROLASES SUPERFAMILY PROTEIN"/>
    <property type="match status" value="1"/>
</dbReference>
<evidence type="ECO:0000259" key="2">
    <source>
        <dbReference type="Pfam" id="PF03893"/>
    </source>
</evidence>
<reference evidence="3" key="1">
    <citation type="submission" date="2020-01" db="EMBL/GenBank/DDBJ databases">
        <title>Genome sequence of Kobresia littledalei, the first chromosome-level genome in the family Cyperaceae.</title>
        <authorList>
            <person name="Qu G."/>
        </authorList>
    </citation>
    <scope>NUCLEOTIDE SEQUENCE</scope>
    <source>
        <strain evidence="3">C.B.Clarke</strain>
        <tissue evidence="3">Leaf</tissue>
    </source>
</reference>
<dbReference type="SUPFAM" id="SSF53474">
    <property type="entry name" value="alpha/beta-Hydrolases"/>
    <property type="match status" value="1"/>
</dbReference>
<evidence type="ECO:0000313" key="3">
    <source>
        <dbReference type="EMBL" id="KAF3335558.1"/>
    </source>
</evidence>
<dbReference type="InterPro" id="IPR005592">
    <property type="entry name" value="Mono/diacylglycerol_lipase_N"/>
</dbReference>
<dbReference type="PANTHER" id="PTHR46398">
    <property type="entry name" value="ALPHA/BETA-HYDROLASES SUPERFAMILY PROTEIN"/>
    <property type="match status" value="1"/>
</dbReference>
<protein>
    <submittedName>
        <fullName evidence="3">Lipase (Class 3)</fullName>
    </submittedName>
</protein>
<name>A0A833RI97_9POAL</name>
<dbReference type="Pfam" id="PF03893">
    <property type="entry name" value="Lipase3_N"/>
    <property type="match status" value="1"/>
</dbReference>
<dbReference type="OrthoDB" id="438440at2759"/>
<evidence type="ECO:0000313" key="4">
    <source>
        <dbReference type="Proteomes" id="UP000623129"/>
    </source>
</evidence>
<dbReference type="CDD" id="cd00519">
    <property type="entry name" value="Lipase_3"/>
    <property type="match status" value="1"/>
</dbReference>
<comment type="caution">
    <text evidence="3">The sequence shown here is derived from an EMBL/GenBank/DDBJ whole genome shotgun (WGS) entry which is preliminary data.</text>
</comment>
<evidence type="ECO:0000259" key="1">
    <source>
        <dbReference type="Pfam" id="PF01764"/>
    </source>
</evidence>
<dbReference type="InterPro" id="IPR029058">
    <property type="entry name" value="AB_hydrolase_fold"/>
</dbReference>
<gene>
    <name evidence="3" type="ORF">FCM35_KLT20065</name>
</gene>
<dbReference type="Proteomes" id="UP000623129">
    <property type="component" value="Unassembled WGS sequence"/>
</dbReference>
<dbReference type="InterPro" id="IPR002921">
    <property type="entry name" value="Fungal_lipase-type"/>
</dbReference>
<proteinExistence type="predicted"/>
<dbReference type="Gene3D" id="3.40.50.1820">
    <property type="entry name" value="alpha/beta hydrolase"/>
    <property type="match status" value="1"/>
</dbReference>
<keyword evidence="4" id="KW-1185">Reference proteome</keyword>
<feature type="domain" description="Fungal lipase-type" evidence="1">
    <location>
        <begin position="110"/>
        <end position="244"/>
    </location>
</feature>
<accession>A0A833RI97</accession>
<dbReference type="AlphaFoldDB" id="A0A833RI97"/>
<organism evidence="3 4">
    <name type="scientific">Carex littledalei</name>
    <dbReference type="NCBI Taxonomy" id="544730"/>
    <lineage>
        <taxon>Eukaryota</taxon>
        <taxon>Viridiplantae</taxon>
        <taxon>Streptophyta</taxon>
        <taxon>Embryophyta</taxon>
        <taxon>Tracheophyta</taxon>
        <taxon>Spermatophyta</taxon>
        <taxon>Magnoliopsida</taxon>
        <taxon>Liliopsida</taxon>
        <taxon>Poales</taxon>
        <taxon>Cyperaceae</taxon>
        <taxon>Cyperoideae</taxon>
        <taxon>Cariceae</taxon>
        <taxon>Carex</taxon>
        <taxon>Carex subgen. Euthyceras</taxon>
    </lineage>
</organism>
<dbReference type="GO" id="GO:0016042">
    <property type="term" value="P:lipid catabolic process"/>
    <property type="evidence" value="ECO:0007669"/>
    <property type="project" value="InterPro"/>
</dbReference>
<feature type="domain" description="Mono-/di-acylglycerol lipase N-terminal" evidence="2">
    <location>
        <begin position="10"/>
        <end position="75"/>
    </location>
</feature>